<dbReference type="RefSeq" id="WP_372567197.1">
    <property type="nucleotide sequence ID" value="NZ_JBGOSP010000058.1"/>
</dbReference>
<evidence type="ECO:0000313" key="3">
    <source>
        <dbReference type="Proteomes" id="UP001571476"/>
    </source>
</evidence>
<dbReference type="Proteomes" id="UP001571476">
    <property type="component" value="Unassembled WGS sequence"/>
</dbReference>
<evidence type="ECO:0000256" key="1">
    <source>
        <dbReference type="ARBA" id="ARBA00006484"/>
    </source>
</evidence>
<dbReference type="InterPro" id="IPR002347">
    <property type="entry name" value="SDR_fam"/>
</dbReference>
<dbReference type="InterPro" id="IPR036291">
    <property type="entry name" value="NAD(P)-bd_dom_sf"/>
</dbReference>
<dbReference type="Pfam" id="PF13561">
    <property type="entry name" value="adh_short_C2"/>
    <property type="match status" value="1"/>
</dbReference>
<reference evidence="2 3" key="1">
    <citation type="submission" date="2024-08" db="EMBL/GenBank/DDBJ databases">
        <title>Genome sequence of Streptomyces aureus CACIA-1.46HGO.</title>
        <authorList>
            <person name="Evangelista-Martinez Z."/>
        </authorList>
    </citation>
    <scope>NUCLEOTIDE SEQUENCE [LARGE SCALE GENOMIC DNA]</scope>
    <source>
        <strain evidence="2 3">CACIA-1.46HGO</strain>
    </source>
</reference>
<comment type="similarity">
    <text evidence="1">Belongs to the short-chain dehydrogenases/reductases (SDR) family.</text>
</comment>
<gene>
    <name evidence="2" type="ORF">ACEG43_45930</name>
</gene>
<keyword evidence="2" id="KW-0560">Oxidoreductase</keyword>
<dbReference type="EMBL" id="JBGOSP010000058">
    <property type="protein sequence ID" value="MFA3843375.1"/>
    <property type="molecule type" value="Genomic_DNA"/>
</dbReference>
<name>A0ABV4SYJ1_9ACTN</name>
<dbReference type="SUPFAM" id="SSF51735">
    <property type="entry name" value="NAD(P)-binding Rossmann-fold domains"/>
    <property type="match status" value="1"/>
</dbReference>
<dbReference type="PANTHER" id="PTHR42760">
    <property type="entry name" value="SHORT-CHAIN DEHYDROGENASES/REDUCTASES FAMILY MEMBER"/>
    <property type="match status" value="1"/>
</dbReference>
<protein>
    <submittedName>
        <fullName evidence="2">SDR family NAD(P)-dependent oxidoreductase</fullName>
        <ecNumber evidence="2">1.1.1.-</ecNumber>
    </submittedName>
</protein>
<dbReference type="PRINTS" id="PR00081">
    <property type="entry name" value="GDHRDH"/>
</dbReference>
<dbReference type="Gene3D" id="3.40.50.720">
    <property type="entry name" value="NAD(P)-binding Rossmann-like Domain"/>
    <property type="match status" value="1"/>
</dbReference>
<dbReference type="EC" id="1.1.1.-" evidence="2"/>
<comment type="caution">
    <text evidence="2">The sequence shown here is derived from an EMBL/GenBank/DDBJ whole genome shotgun (WGS) entry which is preliminary data.</text>
</comment>
<proteinExistence type="inferred from homology"/>
<organism evidence="2 3">
    <name type="scientific">Streptomyces aureus</name>
    <dbReference type="NCBI Taxonomy" id="193461"/>
    <lineage>
        <taxon>Bacteria</taxon>
        <taxon>Bacillati</taxon>
        <taxon>Actinomycetota</taxon>
        <taxon>Actinomycetes</taxon>
        <taxon>Kitasatosporales</taxon>
        <taxon>Streptomycetaceae</taxon>
        <taxon>Streptomyces</taxon>
    </lineage>
</organism>
<sequence>MSRYDGAVVLVTGAASGIGAAVSERLRSEGAAVVRTDVRGQNGVRALDVTDASAWSDTVDDLVSKHGRLDLLVNVAGTTGFAPFDTLDTEEWDRIINVNQRGTYLGMRHVLPTMLRASAGAIVNVASIFSTRAVAGLSAYHASKAAVVGMTSNAAVTYAGKGVRVNAVAPGWIDTPMTAGQPSELNAAFIASTPMQRGGVPDEVAAAVTFLGAPEASYITGVVLPVDGGYLAT</sequence>
<dbReference type="GO" id="GO:0016491">
    <property type="term" value="F:oxidoreductase activity"/>
    <property type="evidence" value="ECO:0007669"/>
    <property type="project" value="UniProtKB-KW"/>
</dbReference>
<dbReference type="PANTHER" id="PTHR42760:SF123">
    <property type="entry name" value="OXIDOREDUCTASE"/>
    <property type="match status" value="1"/>
</dbReference>
<dbReference type="PRINTS" id="PR00080">
    <property type="entry name" value="SDRFAMILY"/>
</dbReference>
<evidence type="ECO:0000313" key="2">
    <source>
        <dbReference type="EMBL" id="MFA3843375.1"/>
    </source>
</evidence>
<accession>A0ABV4SYJ1</accession>
<keyword evidence="3" id="KW-1185">Reference proteome</keyword>
<dbReference type="CDD" id="cd05233">
    <property type="entry name" value="SDR_c"/>
    <property type="match status" value="1"/>
</dbReference>